<dbReference type="OrthoDB" id="583461at2"/>
<organism evidence="2 3">
    <name type="scientific">Aliterella atlantica CENA595</name>
    <dbReference type="NCBI Taxonomy" id="1618023"/>
    <lineage>
        <taxon>Bacteria</taxon>
        <taxon>Bacillati</taxon>
        <taxon>Cyanobacteriota</taxon>
        <taxon>Cyanophyceae</taxon>
        <taxon>Chroococcidiopsidales</taxon>
        <taxon>Aliterellaceae</taxon>
        <taxon>Aliterella</taxon>
    </lineage>
</organism>
<sequence length="99" mass="11056">MIKSLWLTSLSIGLTAIFANTTFAATTTEQKSQPTRIVQIEPETPLCYLQTSDGKVWNLNQLCEQQPQETTARSTPRIASPYNASTIKRFDDDLYGEGN</sequence>
<protein>
    <submittedName>
        <fullName evidence="2">Uncharacterized protein</fullName>
    </submittedName>
</protein>
<accession>A0A0D8ZUB2</accession>
<comment type="caution">
    <text evidence="2">The sequence shown here is derived from an EMBL/GenBank/DDBJ whole genome shotgun (WGS) entry which is preliminary data.</text>
</comment>
<reference evidence="2 3" key="1">
    <citation type="submission" date="2015-02" db="EMBL/GenBank/DDBJ databases">
        <title>Draft genome of a novel marine cyanobacterium (Chroococcales) isolated from South Atlantic Ocean.</title>
        <authorList>
            <person name="Rigonato J."/>
            <person name="Alvarenga D.O."/>
            <person name="Branco L.H."/>
            <person name="Varani A.M."/>
            <person name="Brandini F.P."/>
            <person name="Fiore M.F."/>
        </authorList>
    </citation>
    <scope>NUCLEOTIDE SEQUENCE [LARGE SCALE GENOMIC DNA]</scope>
    <source>
        <strain evidence="2 3">CENA595</strain>
    </source>
</reference>
<evidence type="ECO:0000256" key="1">
    <source>
        <dbReference type="SAM" id="SignalP"/>
    </source>
</evidence>
<feature type="signal peptide" evidence="1">
    <location>
        <begin position="1"/>
        <end position="24"/>
    </location>
</feature>
<dbReference type="RefSeq" id="WP_045054072.1">
    <property type="nucleotide sequence ID" value="NZ_CAWMDP010000038.1"/>
</dbReference>
<gene>
    <name evidence="2" type="ORF">UH38_07775</name>
</gene>
<proteinExistence type="predicted"/>
<feature type="chain" id="PRO_5002337534" evidence="1">
    <location>
        <begin position="25"/>
        <end position="99"/>
    </location>
</feature>
<dbReference type="AlphaFoldDB" id="A0A0D8ZUB2"/>
<name>A0A0D8ZUB2_9CYAN</name>
<keyword evidence="1" id="KW-0732">Signal</keyword>
<dbReference type="Proteomes" id="UP000032452">
    <property type="component" value="Unassembled WGS sequence"/>
</dbReference>
<dbReference type="EMBL" id="JYON01000006">
    <property type="protein sequence ID" value="KJH72310.1"/>
    <property type="molecule type" value="Genomic_DNA"/>
</dbReference>
<evidence type="ECO:0000313" key="2">
    <source>
        <dbReference type="EMBL" id="KJH72310.1"/>
    </source>
</evidence>
<evidence type="ECO:0000313" key="3">
    <source>
        <dbReference type="Proteomes" id="UP000032452"/>
    </source>
</evidence>
<keyword evidence="3" id="KW-1185">Reference proteome</keyword>